<protein>
    <recommendedName>
        <fullName evidence="3">DUF5050 domain-containing protein</fullName>
    </recommendedName>
</protein>
<dbReference type="Gene3D" id="2.130.10.10">
    <property type="entry name" value="YVTN repeat-like/Quinoprotein amine dehydrogenase"/>
    <property type="match status" value="1"/>
</dbReference>
<accession>A0ABV3ZLT4</accession>
<sequence length="360" mass="39961">MKMKIILSAFIVFALASCKKDNPTTSTAEQPLLQDGPLSLQLGKLIYLGDHGHSRSTPFWGRNSDELFITASTEILQIDIAAKRIDAVEKSVGLVTGKTNENSAIIFLGTINSQRGYYLFNFSSNSTEKIIEVPNNQGTRINIAGNDIFYYLSPVSPPNPPCNGFCWPLPGPSVPAIFYHLDKQTRERTDLENKQFGLFSTDGSRAILFSQLESRMYVFDIASRTIIDSSDLNNTSSFFSGLFYNSDVLNSFAVDVTGNITIKNFNTGQVLRQYQTNYVGLDDFRVSSDGTKLYYSGGVLNGNALNILLYDIDTNAEKTIAELPFGEGGGLPFDVLYCQMIIKKWSFNPETISILKWLSN</sequence>
<dbReference type="SUPFAM" id="SSF82171">
    <property type="entry name" value="DPP6 N-terminal domain-like"/>
    <property type="match status" value="1"/>
</dbReference>
<dbReference type="PROSITE" id="PS51257">
    <property type="entry name" value="PROKAR_LIPOPROTEIN"/>
    <property type="match status" value="1"/>
</dbReference>
<dbReference type="RefSeq" id="WP_369332267.1">
    <property type="nucleotide sequence ID" value="NZ_JAULBC010000011.1"/>
</dbReference>
<keyword evidence="2" id="KW-1185">Reference proteome</keyword>
<dbReference type="InterPro" id="IPR015943">
    <property type="entry name" value="WD40/YVTN_repeat-like_dom_sf"/>
</dbReference>
<proteinExistence type="predicted"/>
<evidence type="ECO:0000313" key="2">
    <source>
        <dbReference type="Proteomes" id="UP001560573"/>
    </source>
</evidence>
<evidence type="ECO:0008006" key="3">
    <source>
        <dbReference type="Google" id="ProtNLM"/>
    </source>
</evidence>
<organism evidence="1 2">
    <name type="scientific">Danxiaibacter flavus</name>
    <dbReference type="NCBI Taxonomy" id="3049108"/>
    <lineage>
        <taxon>Bacteria</taxon>
        <taxon>Pseudomonadati</taxon>
        <taxon>Bacteroidota</taxon>
        <taxon>Chitinophagia</taxon>
        <taxon>Chitinophagales</taxon>
        <taxon>Chitinophagaceae</taxon>
        <taxon>Danxiaibacter</taxon>
    </lineage>
</organism>
<dbReference type="Proteomes" id="UP001560573">
    <property type="component" value="Unassembled WGS sequence"/>
</dbReference>
<comment type="caution">
    <text evidence="1">The sequence shown here is derived from an EMBL/GenBank/DDBJ whole genome shotgun (WGS) entry which is preliminary data.</text>
</comment>
<gene>
    <name evidence="1" type="ORF">QTN47_25305</name>
</gene>
<evidence type="ECO:0000313" key="1">
    <source>
        <dbReference type="EMBL" id="MEX6690851.1"/>
    </source>
</evidence>
<reference evidence="1 2" key="1">
    <citation type="submission" date="2023-07" db="EMBL/GenBank/DDBJ databases">
        <authorList>
            <person name="Lian W.-H."/>
        </authorList>
    </citation>
    <scope>NUCLEOTIDE SEQUENCE [LARGE SCALE GENOMIC DNA]</scope>
    <source>
        <strain evidence="1 2">SYSU DXS3180</strain>
    </source>
</reference>
<dbReference type="EMBL" id="JAULBC010000011">
    <property type="protein sequence ID" value="MEX6690851.1"/>
    <property type="molecule type" value="Genomic_DNA"/>
</dbReference>
<name>A0ABV3ZLT4_9BACT</name>